<evidence type="ECO:0000313" key="3">
    <source>
        <dbReference type="Proteomes" id="UP000507470"/>
    </source>
</evidence>
<reference evidence="2 3" key="1">
    <citation type="submission" date="2020-06" db="EMBL/GenBank/DDBJ databases">
        <authorList>
            <person name="Li R."/>
            <person name="Bekaert M."/>
        </authorList>
    </citation>
    <scope>NUCLEOTIDE SEQUENCE [LARGE SCALE GENOMIC DNA]</scope>
    <source>
        <strain evidence="3">wild</strain>
    </source>
</reference>
<keyword evidence="3" id="KW-1185">Reference proteome</keyword>
<dbReference type="AlphaFoldDB" id="A0A6J8C306"/>
<feature type="compositionally biased region" description="Polar residues" evidence="1">
    <location>
        <begin position="357"/>
        <end position="367"/>
    </location>
</feature>
<accession>A0A6J8C306</accession>
<dbReference type="EMBL" id="CACVKT020004336">
    <property type="protein sequence ID" value="CAC5389429.1"/>
    <property type="molecule type" value="Genomic_DNA"/>
</dbReference>
<feature type="compositionally biased region" description="Polar residues" evidence="1">
    <location>
        <begin position="436"/>
        <end position="445"/>
    </location>
</feature>
<evidence type="ECO:0000313" key="2">
    <source>
        <dbReference type="EMBL" id="CAC5389429.1"/>
    </source>
</evidence>
<evidence type="ECO:0000256" key="1">
    <source>
        <dbReference type="SAM" id="MobiDB-lite"/>
    </source>
</evidence>
<gene>
    <name evidence="2" type="ORF">MCOR_24592</name>
</gene>
<dbReference type="Proteomes" id="UP000507470">
    <property type="component" value="Unassembled WGS sequence"/>
</dbReference>
<feature type="region of interest" description="Disordered" evidence="1">
    <location>
        <begin position="357"/>
        <end position="390"/>
    </location>
</feature>
<feature type="compositionally biased region" description="Polar residues" evidence="1">
    <location>
        <begin position="10"/>
        <end position="52"/>
    </location>
</feature>
<feature type="compositionally biased region" description="Basic and acidic residues" evidence="1">
    <location>
        <begin position="415"/>
        <end position="435"/>
    </location>
</feature>
<feature type="compositionally biased region" description="Polar residues" evidence="1">
    <location>
        <begin position="374"/>
        <end position="386"/>
    </location>
</feature>
<organism evidence="2 3">
    <name type="scientific">Mytilus coruscus</name>
    <name type="common">Sea mussel</name>
    <dbReference type="NCBI Taxonomy" id="42192"/>
    <lineage>
        <taxon>Eukaryota</taxon>
        <taxon>Metazoa</taxon>
        <taxon>Spiralia</taxon>
        <taxon>Lophotrochozoa</taxon>
        <taxon>Mollusca</taxon>
        <taxon>Bivalvia</taxon>
        <taxon>Autobranchia</taxon>
        <taxon>Pteriomorphia</taxon>
        <taxon>Mytilida</taxon>
        <taxon>Mytiloidea</taxon>
        <taxon>Mytilidae</taxon>
        <taxon>Mytilinae</taxon>
        <taxon>Mytilus</taxon>
    </lineage>
</organism>
<name>A0A6J8C306_MYTCO</name>
<proteinExistence type="predicted"/>
<feature type="region of interest" description="Disordered" evidence="1">
    <location>
        <begin position="415"/>
        <end position="447"/>
    </location>
</feature>
<protein>
    <submittedName>
        <fullName evidence="2">Uncharacterized protein</fullName>
    </submittedName>
</protein>
<feature type="region of interest" description="Disordered" evidence="1">
    <location>
        <begin position="1"/>
        <end position="52"/>
    </location>
</feature>
<sequence>MNSDFAPAKQPSSRPQDESVASVNISTKDSFGTLNSKDTDSNPLTQNVQDMQTPVSAEEIDIYIYKISDGKLKANATVNKNLPMEYGGNDPQSFTDMILNELDPGINEVREPAEGCDGEDVQLNSSKTVFNGELSVNQEPSEQKFPDDNWSDIVEPILKKNETDELDVSLTSFDPTWWHLRNYKFEDGRPVSHSPFDRKTDKGFEEALSVEPLFQNRGRRPVSHSPFDRETDKGFEEALSVEYERSISSLTSDSFGDSINISNPFDFADDFKNKSFKTQAFVSKSRPASCSTVEGNNPFEYVPIETRRDVIRSFSENIRGQRPLFSTFKSTYTNSNTSHEDFGDSFFESNIRNIKTSTPNTNASSPWPTIPDIKTSTPNTNASSPWPTIPEQTYDEDFVFESSFDTIKSKRVHKQSFDDKSKHLNEHDYSSKTENSENTELSGSLTMDVEPIFL</sequence>